<organism evidence="1 2">
    <name type="scientific">Streptomyces silvensis</name>
    <dbReference type="NCBI Taxonomy" id="1765722"/>
    <lineage>
        <taxon>Bacteria</taxon>
        <taxon>Bacillati</taxon>
        <taxon>Actinomycetota</taxon>
        <taxon>Actinomycetes</taxon>
        <taxon>Kitasatosporales</taxon>
        <taxon>Streptomycetaceae</taxon>
        <taxon>Streptomyces</taxon>
    </lineage>
</organism>
<dbReference type="Proteomes" id="UP000054804">
    <property type="component" value="Unassembled WGS sequence"/>
</dbReference>
<protein>
    <submittedName>
        <fullName evidence="1">Uncharacterized protein</fullName>
    </submittedName>
</protein>
<dbReference type="EMBL" id="LOCL01000034">
    <property type="protein sequence ID" value="KUF17317.1"/>
    <property type="molecule type" value="Genomic_DNA"/>
</dbReference>
<comment type="caution">
    <text evidence="1">The sequence shown here is derived from an EMBL/GenBank/DDBJ whole genome shotgun (WGS) entry which is preliminary data.</text>
</comment>
<proteinExistence type="predicted"/>
<name>A0A0W7X355_9ACTN</name>
<dbReference type="AlphaFoldDB" id="A0A0W7X355"/>
<gene>
    <name evidence="1" type="ORF">AT728_16020</name>
</gene>
<evidence type="ECO:0000313" key="1">
    <source>
        <dbReference type="EMBL" id="KUF17317.1"/>
    </source>
</evidence>
<evidence type="ECO:0000313" key="2">
    <source>
        <dbReference type="Proteomes" id="UP000054804"/>
    </source>
</evidence>
<reference evidence="1 2" key="1">
    <citation type="submission" date="2015-12" db="EMBL/GenBank/DDBJ databases">
        <title>Draft genome sequence of Streptomyces silvensis ATCC 53525, a producer of novel hormone antagonists.</title>
        <authorList>
            <person name="Johnston C.W."/>
            <person name="Li Y."/>
            <person name="Magarvey N.A."/>
        </authorList>
    </citation>
    <scope>NUCLEOTIDE SEQUENCE [LARGE SCALE GENOMIC DNA]</scope>
    <source>
        <strain evidence="1 2">ATCC 53525</strain>
    </source>
</reference>
<keyword evidence="2" id="KW-1185">Reference proteome</keyword>
<dbReference type="RefSeq" id="WP_058848580.1">
    <property type="nucleotide sequence ID" value="NZ_LOCL01000034.1"/>
</dbReference>
<sequence>MLVNHCAARDGGPLAPCRNRDLAEAPAWCIDCHERAATAPARADHACEDGRAPAMQRDKGGSTSATTGPVLPTCDLYTPSWCAGTRHVVPLLGRSRAGLDVDLTGENQFTDVRIHMTAW</sequence>
<accession>A0A0W7X355</accession>